<dbReference type="HOGENOM" id="CLU_080999_4_0_0"/>
<dbReference type="GO" id="GO:0097367">
    <property type="term" value="F:carbohydrate derivative binding"/>
    <property type="evidence" value="ECO:0007669"/>
    <property type="project" value="InterPro"/>
</dbReference>
<dbReference type="InterPro" id="IPR035461">
    <property type="entry name" value="GmhA/DiaA"/>
</dbReference>
<dbReference type="GO" id="GO:0005737">
    <property type="term" value="C:cytoplasm"/>
    <property type="evidence" value="ECO:0007669"/>
    <property type="project" value="UniProtKB-SubCell"/>
</dbReference>
<keyword evidence="6 9" id="KW-0862">Zinc</keyword>
<evidence type="ECO:0000256" key="9">
    <source>
        <dbReference type="HAMAP-Rule" id="MF_00067"/>
    </source>
</evidence>
<dbReference type="CDD" id="cd05006">
    <property type="entry name" value="SIS_GmhA"/>
    <property type="match status" value="1"/>
</dbReference>
<dbReference type="HAMAP" id="MF_00067">
    <property type="entry name" value="GmhA"/>
    <property type="match status" value="1"/>
</dbReference>
<evidence type="ECO:0000256" key="2">
    <source>
        <dbReference type="ARBA" id="ARBA00004496"/>
    </source>
</evidence>
<dbReference type="InterPro" id="IPR001347">
    <property type="entry name" value="SIS_dom"/>
</dbReference>
<comment type="miscellaneous">
    <text evidence="9">The reaction produces a racemic mixture of D-glycero-alpha-D-manno-heptose 7-phosphate and D-glycero-beta-D-manno-heptose 7-phosphate.</text>
</comment>
<dbReference type="GO" id="GO:0005975">
    <property type="term" value="P:carbohydrate metabolic process"/>
    <property type="evidence" value="ECO:0007669"/>
    <property type="project" value="UniProtKB-UniRule"/>
</dbReference>
<keyword evidence="5 9" id="KW-0479">Metal-binding</keyword>
<dbReference type="AlphaFoldDB" id="D7BHE3"/>
<proteinExistence type="inferred from homology"/>
<feature type="binding site" evidence="9">
    <location>
        <position position="125"/>
    </location>
    <ligand>
        <name>substrate</name>
    </ligand>
</feature>
<dbReference type="InterPro" id="IPR050099">
    <property type="entry name" value="SIS_GmhA/DiaA_subfam"/>
</dbReference>
<dbReference type="GO" id="GO:0008270">
    <property type="term" value="F:zinc ion binding"/>
    <property type="evidence" value="ECO:0007669"/>
    <property type="project" value="UniProtKB-UniRule"/>
</dbReference>
<gene>
    <name evidence="9" type="primary">gmhA</name>
    <name evidence="11" type="ordered locus">Mesil_0237</name>
</gene>
<feature type="binding site" evidence="9">
    <location>
        <position position="180"/>
    </location>
    <ligand>
        <name>Zn(2+)</name>
        <dbReference type="ChEBI" id="CHEBI:29105"/>
    </ligand>
</feature>
<evidence type="ECO:0000256" key="7">
    <source>
        <dbReference type="ARBA" id="ARBA00023235"/>
    </source>
</evidence>
<evidence type="ECO:0000313" key="12">
    <source>
        <dbReference type="Proteomes" id="UP000001916"/>
    </source>
</evidence>
<accession>D7BHE3</accession>
<comment type="similarity">
    <text evidence="3 9">Belongs to the SIS family. GmhA subfamily.</text>
</comment>
<feature type="binding site" evidence="9">
    <location>
        <begin position="120"/>
        <end position="122"/>
    </location>
    <ligand>
        <name>substrate</name>
    </ligand>
</feature>
<dbReference type="EMBL" id="CP002042">
    <property type="protein sequence ID" value="ADH62181.1"/>
    <property type="molecule type" value="Genomic_DNA"/>
</dbReference>
<keyword evidence="4 9" id="KW-0963">Cytoplasm</keyword>
<keyword evidence="12" id="KW-1185">Reference proteome</keyword>
<dbReference type="KEGG" id="msv:Mesil_0237"/>
<evidence type="ECO:0000256" key="6">
    <source>
        <dbReference type="ARBA" id="ARBA00022833"/>
    </source>
</evidence>
<comment type="function">
    <text evidence="9">Catalyzes the isomerization of sedoheptulose 7-phosphate in D-glycero-D-manno-heptose 7-phosphate.</text>
</comment>
<feature type="binding site" evidence="9">
    <location>
        <begin position="52"/>
        <end position="54"/>
    </location>
    <ligand>
        <name>substrate</name>
    </ligand>
</feature>
<dbReference type="PANTHER" id="PTHR30390:SF6">
    <property type="entry name" value="DNAA INITIATOR-ASSOCIATING PROTEIN DIAA"/>
    <property type="match status" value="1"/>
</dbReference>
<feature type="binding site" evidence="9">
    <location>
        <position position="65"/>
    </location>
    <ligand>
        <name>Zn(2+)</name>
        <dbReference type="ChEBI" id="CHEBI:29105"/>
    </ligand>
</feature>
<dbReference type="PANTHER" id="PTHR30390">
    <property type="entry name" value="SEDOHEPTULOSE 7-PHOSPHATE ISOMERASE / DNAA INITIATOR-ASSOCIATING FACTOR FOR REPLICATION INITIATION"/>
    <property type="match status" value="1"/>
</dbReference>
<comment type="subcellular location">
    <subcellularLocation>
        <location evidence="2 9">Cytoplasm</location>
    </subcellularLocation>
</comment>
<dbReference type="GO" id="GO:2001061">
    <property type="term" value="P:D-glycero-D-manno-heptose 7-phosphate biosynthetic process"/>
    <property type="evidence" value="ECO:0007669"/>
    <property type="project" value="UniProtKB-UniPathway"/>
</dbReference>
<comment type="pathway">
    <text evidence="9">Carbohydrate biosynthesis; D-glycero-D-manno-heptose 7-phosphate biosynthesis; D-glycero-alpha-D-manno-heptose 7-phosphate and D-glycero-beta-D-manno-heptose 7-phosphate from sedoheptulose 7-phosphate: step 1/1.</text>
</comment>
<dbReference type="Gene3D" id="3.40.50.10490">
    <property type="entry name" value="Glucose-6-phosphate isomerase like protein, domain 1"/>
    <property type="match status" value="1"/>
</dbReference>
<dbReference type="InterPro" id="IPR046348">
    <property type="entry name" value="SIS_dom_sf"/>
</dbReference>
<protein>
    <recommendedName>
        <fullName evidence="9">Phosphoheptose isomerase</fullName>
        <ecNumber evidence="9">5.3.1.28</ecNumber>
    </recommendedName>
    <alternativeName>
        <fullName evidence="9">Sedoheptulose 7-phosphate isomerase</fullName>
    </alternativeName>
</protein>
<dbReference type="UniPathway" id="UPA00041">
    <property type="reaction ID" value="UER00436"/>
</dbReference>
<evidence type="ECO:0000259" key="10">
    <source>
        <dbReference type="PROSITE" id="PS51464"/>
    </source>
</evidence>
<keyword evidence="7 9" id="KW-0413">Isomerase</keyword>
<feature type="binding site" evidence="9">
    <location>
        <position position="65"/>
    </location>
    <ligand>
        <name>substrate</name>
    </ligand>
</feature>
<dbReference type="RefSeq" id="WP_013156788.1">
    <property type="nucleotide sequence ID" value="NC_014212.1"/>
</dbReference>
<comment type="catalytic activity">
    <reaction evidence="1 9">
        <text>2 D-sedoheptulose 7-phosphate = D-glycero-alpha-D-manno-heptose 7-phosphate + D-glycero-beta-D-manno-heptose 7-phosphate</text>
        <dbReference type="Rhea" id="RHEA:27489"/>
        <dbReference type="ChEBI" id="CHEBI:57483"/>
        <dbReference type="ChEBI" id="CHEBI:60203"/>
        <dbReference type="ChEBI" id="CHEBI:60204"/>
        <dbReference type="EC" id="5.3.1.28"/>
    </reaction>
</comment>
<evidence type="ECO:0000256" key="4">
    <source>
        <dbReference type="ARBA" id="ARBA00022490"/>
    </source>
</evidence>
<comment type="cofactor">
    <cofactor evidence="9">
        <name>Zn(2+)</name>
        <dbReference type="ChEBI" id="CHEBI:29105"/>
    </cofactor>
    <text evidence="9">Binds 1 zinc ion per subunit.</text>
</comment>
<feature type="binding site" evidence="9">
    <location>
        <position position="61"/>
    </location>
    <ligand>
        <name>Zn(2+)</name>
        <dbReference type="ChEBI" id="CHEBI:29105"/>
    </ligand>
</feature>
<dbReference type="STRING" id="526227.Mesil_0237"/>
<feature type="domain" description="SIS" evidence="10">
    <location>
        <begin position="37"/>
        <end position="191"/>
    </location>
</feature>
<evidence type="ECO:0000256" key="1">
    <source>
        <dbReference type="ARBA" id="ARBA00000348"/>
    </source>
</evidence>
<dbReference type="EC" id="5.3.1.28" evidence="9"/>
<dbReference type="eggNOG" id="COG0279">
    <property type="taxonomic scope" value="Bacteria"/>
</dbReference>
<feature type="binding site" evidence="9">
    <location>
        <position position="172"/>
    </location>
    <ligand>
        <name>Zn(2+)</name>
        <dbReference type="ChEBI" id="CHEBI:29105"/>
    </ligand>
</feature>
<dbReference type="SUPFAM" id="SSF53697">
    <property type="entry name" value="SIS domain"/>
    <property type="match status" value="1"/>
</dbReference>
<organism evidence="11 12">
    <name type="scientific">Allomeiothermus silvanus (strain ATCC 700542 / DSM 9946 / NBRC 106475 / NCIMB 13440 / VI-R2)</name>
    <name type="common">Thermus silvanus</name>
    <dbReference type="NCBI Taxonomy" id="526227"/>
    <lineage>
        <taxon>Bacteria</taxon>
        <taxon>Thermotogati</taxon>
        <taxon>Deinococcota</taxon>
        <taxon>Deinococci</taxon>
        <taxon>Thermales</taxon>
        <taxon>Thermaceae</taxon>
        <taxon>Allomeiothermus</taxon>
    </lineage>
</organism>
<evidence type="ECO:0000256" key="3">
    <source>
        <dbReference type="ARBA" id="ARBA00009894"/>
    </source>
</evidence>
<reference evidence="11 12" key="1">
    <citation type="journal article" date="2010" name="Stand. Genomic Sci.">
        <title>Complete genome sequence of Meiothermus silvanus type strain (VI-R2).</title>
        <authorList>
            <person name="Sikorski J."/>
            <person name="Tindall B.J."/>
            <person name="Lowry S."/>
            <person name="Lucas S."/>
            <person name="Nolan M."/>
            <person name="Copeland A."/>
            <person name="Glavina Del Rio T."/>
            <person name="Tice H."/>
            <person name="Cheng J.F."/>
            <person name="Han C."/>
            <person name="Pitluck S."/>
            <person name="Liolios K."/>
            <person name="Ivanova N."/>
            <person name="Mavromatis K."/>
            <person name="Mikhailova N."/>
            <person name="Pati A."/>
            <person name="Goodwin L."/>
            <person name="Chen A."/>
            <person name="Palaniappan K."/>
            <person name="Land M."/>
            <person name="Hauser L."/>
            <person name="Chang Y.J."/>
            <person name="Jeffries C.D."/>
            <person name="Rohde M."/>
            <person name="Goker M."/>
            <person name="Woyke T."/>
            <person name="Bristow J."/>
            <person name="Eisen J.A."/>
            <person name="Markowitz V."/>
            <person name="Hugenholtz P."/>
            <person name="Kyrpides N.C."/>
            <person name="Klenk H.P."/>
            <person name="Lapidus A."/>
        </authorList>
    </citation>
    <scope>NUCLEOTIDE SEQUENCE [LARGE SCALE GENOMIC DNA]</scope>
    <source>
        <strain evidence="12">ATCC 700542 / DSM 9946 / VI-R2</strain>
    </source>
</reference>
<dbReference type="PROSITE" id="PS51464">
    <property type="entry name" value="SIS"/>
    <property type="match status" value="1"/>
</dbReference>
<name>D7BHE3_ALLS1</name>
<feature type="binding site" evidence="9">
    <location>
        <position position="172"/>
    </location>
    <ligand>
        <name>substrate</name>
    </ligand>
</feature>
<dbReference type="NCBIfam" id="TIGR00441">
    <property type="entry name" value="gmhA"/>
    <property type="match status" value="1"/>
</dbReference>
<dbReference type="InterPro" id="IPR004515">
    <property type="entry name" value="Phosphoheptose_Isoase"/>
</dbReference>
<feature type="binding site" evidence="9">
    <location>
        <begin position="94"/>
        <end position="95"/>
    </location>
    <ligand>
        <name>substrate</name>
    </ligand>
</feature>
<dbReference type="Pfam" id="PF13580">
    <property type="entry name" value="SIS_2"/>
    <property type="match status" value="1"/>
</dbReference>
<evidence type="ECO:0000256" key="8">
    <source>
        <dbReference type="ARBA" id="ARBA00023277"/>
    </source>
</evidence>
<dbReference type="Proteomes" id="UP000001916">
    <property type="component" value="Chromosome"/>
</dbReference>
<keyword evidence="8 9" id="KW-0119">Carbohydrate metabolism</keyword>
<sequence>MTQPATSVFDQAMDLHLEVARATRALAPQVAQAAQMMSECLRQGGQILFCGNGGSAADAQHLAAEFVGRFLKERRALPAQALSVNTSILTAIGNDYGYERVFARQVEAMGKPGDVLVGITTSGNSPNILAAALAARAAGLKVIGMTGEGGGKLAAFCDLLLAVPSQSTPRIQEMHILIGHSFCQMVEEALL</sequence>
<evidence type="ECO:0000256" key="5">
    <source>
        <dbReference type="ARBA" id="ARBA00022723"/>
    </source>
</evidence>
<evidence type="ECO:0000313" key="11">
    <source>
        <dbReference type="EMBL" id="ADH62181.1"/>
    </source>
</evidence>
<dbReference type="GO" id="GO:0008968">
    <property type="term" value="F:D-sedoheptulose 7-phosphate isomerase activity"/>
    <property type="evidence" value="ECO:0007669"/>
    <property type="project" value="UniProtKB-UniRule"/>
</dbReference>